<keyword evidence="2" id="KW-1185">Reference proteome</keyword>
<dbReference type="Proteomes" id="UP000646738">
    <property type="component" value="Unassembled WGS sequence"/>
</dbReference>
<evidence type="ECO:0000313" key="1">
    <source>
        <dbReference type="EMBL" id="GHI53062.1"/>
    </source>
</evidence>
<proteinExistence type="predicted"/>
<organism evidence="1 2">
    <name type="scientific">Streptomyces rubradiris</name>
    <name type="common">Streptomyces achromogenes subsp. rubradiris</name>
    <dbReference type="NCBI Taxonomy" id="285531"/>
    <lineage>
        <taxon>Bacteria</taxon>
        <taxon>Bacillati</taxon>
        <taxon>Actinomycetota</taxon>
        <taxon>Actinomycetes</taxon>
        <taxon>Kitasatosporales</taxon>
        <taxon>Streptomycetaceae</taxon>
        <taxon>Streptomyces</taxon>
    </lineage>
</organism>
<dbReference type="EMBL" id="BNEA01000015">
    <property type="protein sequence ID" value="GHI53062.1"/>
    <property type="molecule type" value="Genomic_DNA"/>
</dbReference>
<sequence>MKAAASVEVRPRYPVAASVAARGPSAGQRGMGVADKVCVDVPYCRLAADGKAAVGR</sequence>
<gene>
    <name evidence="1" type="ORF">Srubr_29080</name>
</gene>
<name>A0ABQ3RB27_STRRR</name>
<reference evidence="2" key="1">
    <citation type="submission" date="2023-07" db="EMBL/GenBank/DDBJ databases">
        <title>Whole genome shotgun sequence of Streptomyces achromogenes subsp. rubradiris NBRC 14000.</title>
        <authorList>
            <person name="Komaki H."/>
            <person name="Tamura T."/>
        </authorList>
    </citation>
    <scope>NUCLEOTIDE SEQUENCE [LARGE SCALE GENOMIC DNA]</scope>
    <source>
        <strain evidence="2">NBRC 14000</strain>
    </source>
</reference>
<comment type="caution">
    <text evidence="1">The sequence shown here is derived from an EMBL/GenBank/DDBJ whole genome shotgun (WGS) entry which is preliminary data.</text>
</comment>
<protein>
    <submittedName>
        <fullName evidence="1">Uncharacterized protein</fullName>
    </submittedName>
</protein>
<accession>A0ABQ3RB27</accession>
<evidence type="ECO:0000313" key="2">
    <source>
        <dbReference type="Proteomes" id="UP000646738"/>
    </source>
</evidence>